<protein>
    <submittedName>
        <fullName evidence="2">Uncharacterized protein</fullName>
    </submittedName>
</protein>
<dbReference type="AlphaFoldDB" id="A0ABD5Z3K5"/>
<keyword evidence="1" id="KW-1133">Transmembrane helix</keyword>
<proteinExistence type="predicted"/>
<dbReference type="Proteomes" id="UP001596447">
    <property type="component" value="Unassembled WGS sequence"/>
</dbReference>
<keyword evidence="3" id="KW-1185">Reference proteome</keyword>
<keyword evidence="1" id="KW-0812">Transmembrane</keyword>
<evidence type="ECO:0000256" key="1">
    <source>
        <dbReference type="SAM" id="Phobius"/>
    </source>
</evidence>
<organism evidence="2 3">
    <name type="scientific">Halospeciosus flavus</name>
    <dbReference type="NCBI Taxonomy" id="3032283"/>
    <lineage>
        <taxon>Archaea</taxon>
        <taxon>Methanobacteriati</taxon>
        <taxon>Methanobacteriota</taxon>
        <taxon>Stenosarchaea group</taxon>
        <taxon>Halobacteria</taxon>
        <taxon>Halobacteriales</taxon>
        <taxon>Halobacteriaceae</taxon>
        <taxon>Halospeciosus</taxon>
    </lineage>
</organism>
<evidence type="ECO:0000313" key="2">
    <source>
        <dbReference type="EMBL" id="MFC7199709.1"/>
    </source>
</evidence>
<evidence type="ECO:0000313" key="3">
    <source>
        <dbReference type="Proteomes" id="UP001596447"/>
    </source>
</evidence>
<feature type="transmembrane region" description="Helical" evidence="1">
    <location>
        <begin position="12"/>
        <end position="32"/>
    </location>
</feature>
<accession>A0ABD5Z3K5</accession>
<dbReference type="RefSeq" id="WP_279529636.1">
    <property type="nucleotide sequence ID" value="NZ_CP122312.1"/>
</dbReference>
<reference evidence="2 3" key="1">
    <citation type="journal article" date="2019" name="Int. J. Syst. Evol. Microbiol.">
        <title>The Global Catalogue of Microorganisms (GCM) 10K type strain sequencing project: providing services to taxonomists for standard genome sequencing and annotation.</title>
        <authorList>
            <consortium name="The Broad Institute Genomics Platform"/>
            <consortium name="The Broad Institute Genome Sequencing Center for Infectious Disease"/>
            <person name="Wu L."/>
            <person name="Ma J."/>
        </authorList>
    </citation>
    <scope>NUCLEOTIDE SEQUENCE [LARGE SCALE GENOMIC DNA]</scope>
    <source>
        <strain evidence="2 3">XZGYJ-43</strain>
    </source>
</reference>
<feature type="transmembrane region" description="Helical" evidence="1">
    <location>
        <begin position="38"/>
        <end position="57"/>
    </location>
</feature>
<gene>
    <name evidence="2" type="ORF">ACFQJ9_09850</name>
</gene>
<sequence length="60" mass="6326">MSGRSQSKLLQSLGVIAALVGLVGYVVFGWRFGEGGGVVPNALGVAFALVAVVWTMYRRL</sequence>
<comment type="caution">
    <text evidence="2">The sequence shown here is derived from an EMBL/GenBank/DDBJ whole genome shotgun (WGS) entry which is preliminary data.</text>
</comment>
<keyword evidence="1" id="KW-0472">Membrane</keyword>
<dbReference type="EMBL" id="JBHTAR010000011">
    <property type="protein sequence ID" value="MFC7199709.1"/>
    <property type="molecule type" value="Genomic_DNA"/>
</dbReference>
<name>A0ABD5Z3K5_9EURY</name>